<comment type="caution">
    <text evidence="2">The sequence shown here is derived from an EMBL/GenBank/DDBJ whole genome shotgun (WGS) entry which is preliminary data.</text>
</comment>
<sequence>MNMTIEEQERTKEIDKTLERVEKAYKILNEFKEDRFLRKNLEADKSNATIPWVDTPKGAPQKDDTFLRGQRGLRPSSSNVQPSSEPRKKKDKTAEGKKNKTVSFHVPEDIVVNTQIFNKSNNVVNNVSVTPNPKGAEGGSAEKTADPSPPNNLNNVSNTASLSETFSDSSDLSGICKELGISKTILEGGSEDEDILELSGIIASLSEEEEVSHDDCARRITEKNDSQTPDREYWRQNLARNFSPEMREKAEANRRADEASKDKSLICKETGIFKTILEGEPEYEEGLELSKIVTGSIEIPNETNESVSVRFLKEVWKKG</sequence>
<dbReference type="Proteomes" id="UP000663838">
    <property type="component" value="Unassembled WGS sequence"/>
</dbReference>
<organism evidence="2 3">
    <name type="scientific">Rotaria socialis</name>
    <dbReference type="NCBI Taxonomy" id="392032"/>
    <lineage>
        <taxon>Eukaryota</taxon>
        <taxon>Metazoa</taxon>
        <taxon>Spiralia</taxon>
        <taxon>Gnathifera</taxon>
        <taxon>Rotifera</taxon>
        <taxon>Eurotatoria</taxon>
        <taxon>Bdelloidea</taxon>
        <taxon>Philodinida</taxon>
        <taxon>Philodinidae</taxon>
        <taxon>Rotaria</taxon>
    </lineage>
</organism>
<evidence type="ECO:0000313" key="3">
    <source>
        <dbReference type="Proteomes" id="UP000663838"/>
    </source>
</evidence>
<dbReference type="AlphaFoldDB" id="A0A821THZ5"/>
<reference evidence="2" key="1">
    <citation type="submission" date="2021-02" db="EMBL/GenBank/DDBJ databases">
        <authorList>
            <person name="Nowell W R."/>
        </authorList>
    </citation>
    <scope>NUCLEOTIDE SEQUENCE</scope>
</reference>
<protein>
    <submittedName>
        <fullName evidence="2">Uncharacterized protein</fullName>
    </submittedName>
</protein>
<gene>
    <name evidence="2" type="ORF">TOA249_LOCUS28546</name>
</gene>
<accession>A0A821THZ5</accession>
<feature type="compositionally biased region" description="Basic and acidic residues" evidence="1">
    <location>
        <begin position="85"/>
        <end position="98"/>
    </location>
</feature>
<dbReference type="EMBL" id="CAJOBS010004016">
    <property type="protein sequence ID" value="CAF4871800.1"/>
    <property type="molecule type" value="Genomic_DNA"/>
</dbReference>
<evidence type="ECO:0000313" key="2">
    <source>
        <dbReference type="EMBL" id="CAF4871800.1"/>
    </source>
</evidence>
<feature type="compositionally biased region" description="Low complexity" evidence="1">
    <location>
        <begin position="124"/>
        <end position="134"/>
    </location>
</feature>
<feature type="region of interest" description="Disordered" evidence="1">
    <location>
        <begin position="124"/>
        <end position="170"/>
    </location>
</feature>
<evidence type="ECO:0000256" key="1">
    <source>
        <dbReference type="SAM" id="MobiDB-lite"/>
    </source>
</evidence>
<proteinExistence type="predicted"/>
<name>A0A821THZ5_9BILA</name>
<feature type="compositionally biased region" description="Low complexity" evidence="1">
    <location>
        <begin position="151"/>
        <end position="163"/>
    </location>
</feature>
<feature type="region of interest" description="Disordered" evidence="1">
    <location>
        <begin position="42"/>
        <end position="101"/>
    </location>
</feature>
<feature type="compositionally biased region" description="Polar residues" evidence="1">
    <location>
        <begin position="75"/>
        <end position="84"/>
    </location>
</feature>